<dbReference type="Gene3D" id="1.10.443.10">
    <property type="entry name" value="Intergrase catalytic core"/>
    <property type="match status" value="1"/>
</dbReference>
<organism evidence="7 8">
    <name type="scientific">Streptomyces xiangluensis</name>
    <dbReference type="NCBI Taxonomy" id="2665720"/>
    <lineage>
        <taxon>Bacteria</taxon>
        <taxon>Bacillati</taxon>
        <taxon>Actinomycetota</taxon>
        <taxon>Actinomycetes</taxon>
        <taxon>Kitasatosporales</taxon>
        <taxon>Streptomycetaceae</taxon>
        <taxon>Streptomyces</taxon>
    </lineage>
</organism>
<name>A0ABV8YR40_9ACTN</name>
<protein>
    <submittedName>
        <fullName evidence="7">Tyrosine-type recombinase/integrase</fullName>
    </submittedName>
</protein>
<dbReference type="InterPro" id="IPR013762">
    <property type="entry name" value="Integrase-like_cat_sf"/>
</dbReference>
<dbReference type="Pfam" id="PF00589">
    <property type="entry name" value="Phage_integrase"/>
    <property type="match status" value="1"/>
</dbReference>
<dbReference type="PANTHER" id="PTHR30349:SF81">
    <property type="entry name" value="TYROSINE RECOMBINASE XERC"/>
    <property type="match status" value="1"/>
</dbReference>
<dbReference type="PANTHER" id="PTHR30349">
    <property type="entry name" value="PHAGE INTEGRASE-RELATED"/>
    <property type="match status" value="1"/>
</dbReference>
<evidence type="ECO:0000256" key="1">
    <source>
        <dbReference type="ARBA" id="ARBA00023125"/>
    </source>
</evidence>
<reference evidence="8" key="1">
    <citation type="journal article" date="2019" name="Int. J. Syst. Evol. Microbiol.">
        <title>The Global Catalogue of Microorganisms (GCM) 10K type strain sequencing project: providing services to taxonomists for standard genome sequencing and annotation.</title>
        <authorList>
            <consortium name="The Broad Institute Genomics Platform"/>
            <consortium name="The Broad Institute Genome Sequencing Center for Infectious Disease"/>
            <person name="Wu L."/>
            <person name="Ma J."/>
        </authorList>
    </citation>
    <scope>NUCLEOTIDE SEQUENCE [LARGE SCALE GENOMIC DNA]</scope>
    <source>
        <strain evidence="8">DT43</strain>
    </source>
</reference>
<accession>A0ABV8YR40</accession>
<dbReference type="InterPro" id="IPR002104">
    <property type="entry name" value="Integrase_catalytic"/>
</dbReference>
<evidence type="ECO:0000256" key="4">
    <source>
        <dbReference type="SAM" id="MobiDB-lite"/>
    </source>
</evidence>
<evidence type="ECO:0000313" key="8">
    <source>
        <dbReference type="Proteomes" id="UP001596012"/>
    </source>
</evidence>
<evidence type="ECO:0000313" key="7">
    <source>
        <dbReference type="EMBL" id="MFC4467752.1"/>
    </source>
</evidence>
<keyword evidence="2" id="KW-0233">DNA recombination</keyword>
<dbReference type="InterPro" id="IPR011010">
    <property type="entry name" value="DNA_brk_join_enz"/>
</dbReference>
<dbReference type="InterPro" id="IPR050090">
    <property type="entry name" value="Tyrosine_recombinase_XerCD"/>
</dbReference>
<keyword evidence="8" id="KW-1185">Reference proteome</keyword>
<dbReference type="SUPFAM" id="SSF56349">
    <property type="entry name" value="DNA breaking-rejoining enzymes"/>
    <property type="match status" value="1"/>
</dbReference>
<comment type="caution">
    <text evidence="7">The sequence shown here is derived from an EMBL/GenBank/DDBJ whole genome shotgun (WGS) entry which is preliminary data.</text>
</comment>
<proteinExistence type="predicted"/>
<feature type="domain" description="Core-binding (CB)" evidence="6">
    <location>
        <begin position="56"/>
        <end position="155"/>
    </location>
</feature>
<keyword evidence="1 3" id="KW-0238">DNA-binding</keyword>
<dbReference type="InterPro" id="IPR044068">
    <property type="entry name" value="CB"/>
</dbReference>
<evidence type="ECO:0000256" key="2">
    <source>
        <dbReference type="ARBA" id="ARBA00023172"/>
    </source>
</evidence>
<dbReference type="RefSeq" id="WP_386345273.1">
    <property type="nucleotide sequence ID" value="NZ_JBHSFG010000044.1"/>
</dbReference>
<gene>
    <name evidence="7" type="ORF">ACFPH6_25020</name>
</gene>
<dbReference type="Proteomes" id="UP001596012">
    <property type="component" value="Unassembled WGS sequence"/>
</dbReference>
<feature type="region of interest" description="Disordered" evidence="4">
    <location>
        <begin position="1"/>
        <end position="22"/>
    </location>
</feature>
<feature type="domain" description="Tyr recombinase" evidence="5">
    <location>
        <begin position="180"/>
        <end position="364"/>
    </location>
</feature>
<dbReference type="EMBL" id="JBHSFG010000044">
    <property type="protein sequence ID" value="MFC4467752.1"/>
    <property type="molecule type" value="Genomic_DNA"/>
</dbReference>
<dbReference type="PROSITE" id="PS51898">
    <property type="entry name" value="TYR_RECOMBINASE"/>
    <property type="match status" value="1"/>
</dbReference>
<evidence type="ECO:0000259" key="6">
    <source>
        <dbReference type="PROSITE" id="PS51900"/>
    </source>
</evidence>
<dbReference type="PROSITE" id="PS51900">
    <property type="entry name" value="CB"/>
    <property type="match status" value="1"/>
</dbReference>
<evidence type="ECO:0000256" key="3">
    <source>
        <dbReference type="PROSITE-ProRule" id="PRU01248"/>
    </source>
</evidence>
<sequence>MWRSADLTKELPGAPGADVDSASARLDTFRRDPRQHWPLHARKLYDYVARHYGAGDPLCTVAAGWIARQRSDNTQKTYVRGFKVFEQYVREHRVHPLQTTFMLADTFRLHLEIAPTWLRVKGGAKGEMAPTGPPRSDASRANVLSAASSFFGYLDTVSEDRAVKNPFAAVLRPVIDPDYSATEGLTEDEQLLLMVTARDHHHPAAYRPRAYALLLTLYTACLRVDSLLAARVEDLGYDRGHHVLDVRIKGGARKKKPLPPVTYDALLTHLDGRTDGLLFQTASGKPLDEPAVWRLIRSLAKRAGLLQADSIHPHVVKHSAITHALAKPNARIDKVQWWADHKDARTTGRYNRRRGFLDDSPGYELASSLATGLASHR</sequence>
<evidence type="ECO:0000259" key="5">
    <source>
        <dbReference type="PROSITE" id="PS51898"/>
    </source>
</evidence>